<gene>
    <name evidence="1" type="ORF">TM448A04160_0003</name>
</gene>
<proteinExistence type="predicted"/>
<accession>A0A6H2A141</accession>
<dbReference type="EMBL" id="MT144461">
    <property type="protein sequence ID" value="QJA53903.1"/>
    <property type="molecule type" value="Genomic_DNA"/>
</dbReference>
<evidence type="ECO:0000313" key="1">
    <source>
        <dbReference type="EMBL" id="QJA53903.1"/>
    </source>
</evidence>
<organism evidence="1">
    <name type="scientific">viral metagenome</name>
    <dbReference type="NCBI Taxonomy" id="1070528"/>
    <lineage>
        <taxon>unclassified sequences</taxon>
        <taxon>metagenomes</taxon>
        <taxon>organismal metagenomes</taxon>
    </lineage>
</organism>
<reference evidence="1" key="1">
    <citation type="submission" date="2020-03" db="EMBL/GenBank/DDBJ databases">
        <title>The deep terrestrial virosphere.</title>
        <authorList>
            <person name="Holmfeldt K."/>
            <person name="Nilsson E."/>
            <person name="Simone D."/>
            <person name="Lopez-Fernandez M."/>
            <person name="Wu X."/>
            <person name="de Brujin I."/>
            <person name="Lundin D."/>
            <person name="Andersson A."/>
            <person name="Bertilsson S."/>
            <person name="Dopson M."/>
        </authorList>
    </citation>
    <scope>NUCLEOTIDE SEQUENCE</scope>
    <source>
        <strain evidence="1">TM448A04160</strain>
    </source>
</reference>
<name>A0A6H2A141_9ZZZZ</name>
<protein>
    <submittedName>
        <fullName evidence="1">Uncharacterized protein</fullName>
    </submittedName>
</protein>
<dbReference type="AlphaFoldDB" id="A0A6H2A141"/>
<sequence length="119" mass="13539">MYKQTTKKLLKLTPNLAQRFLLLNTFESQRPLRVKKVNELANIMRDGLFLVGEIAIATLEYLGEVIQVMMNGQHQCEACIQSNKTIDVVYEEYICPEPEDALCFTVNLTTQVSGGSRIR</sequence>